<sequence length="95" mass="10283">MYACHVLRQSQANAAKQNKRQIKIKVALTRRVGILLGIAQEESTGNNAGNQAHVALFFVSCLRKTELNSIRVEGTNLTVSTLSPSQVMSLWASGG</sequence>
<comment type="caution">
    <text evidence="1">The sequence shown here is derived from an EMBL/GenBank/DDBJ whole genome shotgun (WGS) entry which is preliminary data.</text>
</comment>
<accession>A0AAV7I184</accession>
<dbReference type="EMBL" id="JAHXZJ010002609">
    <property type="protein sequence ID" value="KAH0539394.1"/>
    <property type="molecule type" value="Genomic_DNA"/>
</dbReference>
<dbReference type="Proteomes" id="UP000826195">
    <property type="component" value="Unassembled WGS sequence"/>
</dbReference>
<reference evidence="1 2" key="1">
    <citation type="journal article" date="2021" name="J. Hered.">
        <title>A chromosome-level genome assembly of the parasitoid wasp, Cotesia glomerata (Hymenoptera: Braconidae).</title>
        <authorList>
            <person name="Pinto B.J."/>
            <person name="Weis J.J."/>
            <person name="Gamble T."/>
            <person name="Ode P.J."/>
            <person name="Paul R."/>
            <person name="Zaspel J.M."/>
        </authorList>
    </citation>
    <scope>NUCLEOTIDE SEQUENCE [LARGE SCALE GENOMIC DNA]</scope>
    <source>
        <strain evidence="1">CgM1</strain>
    </source>
</reference>
<evidence type="ECO:0000313" key="2">
    <source>
        <dbReference type="Proteomes" id="UP000826195"/>
    </source>
</evidence>
<dbReference type="AlphaFoldDB" id="A0AAV7I184"/>
<organism evidence="1 2">
    <name type="scientific">Cotesia glomerata</name>
    <name type="common">Lepidopteran parasitic wasp</name>
    <name type="synonym">Apanteles glomeratus</name>
    <dbReference type="NCBI Taxonomy" id="32391"/>
    <lineage>
        <taxon>Eukaryota</taxon>
        <taxon>Metazoa</taxon>
        <taxon>Ecdysozoa</taxon>
        <taxon>Arthropoda</taxon>
        <taxon>Hexapoda</taxon>
        <taxon>Insecta</taxon>
        <taxon>Pterygota</taxon>
        <taxon>Neoptera</taxon>
        <taxon>Endopterygota</taxon>
        <taxon>Hymenoptera</taxon>
        <taxon>Apocrita</taxon>
        <taxon>Ichneumonoidea</taxon>
        <taxon>Braconidae</taxon>
        <taxon>Microgastrinae</taxon>
        <taxon>Cotesia</taxon>
    </lineage>
</organism>
<keyword evidence="2" id="KW-1185">Reference proteome</keyword>
<gene>
    <name evidence="1" type="ORF">KQX54_004505</name>
</gene>
<name>A0AAV7I184_COTGL</name>
<evidence type="ECO:0000313" key="1">
    <source>
        <dbReference type="EMBL" id="KAH0539394.1"/>
    </source>
</evidence>
<proteinExistence type="predicted"/>
<protein>
    <submittedName>
        <fullName evidence="1">Uncharacterized protein</fullName>
    </submittedName>
</protein>